<feature type="coiled-coil region" evidence="6">
    <location>
        <begin position="59"/>
        <end position="149"/>
    </location>
</feature>
<evidence type="ECO:0000256" key="3">
    <source>
        <dbReference type="ARBA" id="ARBA00022782"/>
    </source>
</evidence>
<keyword evidence="2" id="KW-0217">Developmental protein</keyword>
<dbReference type="GO" id="GO:0009908">
    <property type="term" value="P:flower development"/>
    <property type="evidence" value="ECO:0007669"/>
    <property type="project" value="UniProtKB-KW"/>
</dbReference>
<dbReference type="InterPro" id="IPR040353">
    <property type="entry name" value="FLX/FLX-like"/>
</dbReference>
<name>A0A1S2XMN3_CICAR</name>
<dbReference type="STRING" id="3827.A0A1S2XMN3"/>
<protein>
    <submittedName>
        <fullName evidence="9">Protein FLC EXPRESSOR</fullName>
    </submittedName>
</protein>
<dbReference type="AlphaFoldDB" id="A0A1S2XMN3"/>
<keyword evidence="8" id="KW-1185">Reference proteome</keyword>
<evidence type="ECO:0000256" key="6">
    <source>
        <dbReference type="SAM" id="Coils"/>
    </source>
</evidence>
<evidence type="ECO:0000256" key="1">
    <source>
        <dbReference type="ARBA" id="ARBA00005405"/>
    </source>
</evidence>
<keyword evidence="5" id="KW-0287">Flowering</keyword>
<evidence type="ECO:0000313" key="8">
    <source>
        <dbReference type="Proteomes" id="UP000087171"/>
    </source>
</evidence>
<reference evidence="8" key="1">
    <citation type="journal article" date="2013" name="Nat. Biotechnol.">
        <title>Draft genome sequence of chickpea (Cicer arietinum) provides a resource for trait improvement.</title>
        <authorList>
            <person name="Varshney R.K."/>
            <person name="Song C."/>
            <person name="Saxena R.K."/>
            <person name="Azam S."/>
            <person name="Yu S."/>
            <person name="Sharpe A.G."/>
            <person name="Cannon S."/>
            <person name="Baek J."/>
            <person name="Rosen B.D."/>
            <person name="Tar'an B."/>
            <person name="Millan T."/>
            <person name="Zhang X."/>
            <person name="Ramsay L.D."/>
            <person name="Iwata A."/>
            <person name="Wang Y."/>
            <person name="Nelson W."/>
            <person name="Farmer A.D."/>
            <person name="Gaur P.M."/>
            <person name="Soderlund C."/>
            <person name="Penmetsa R.V."/>
            <person name="Xu C."/>
            <person name="Bharti A.K."/>
            <person name="He W."/>
            <person name="Winter P."/>
            <person name="Zhao S."/>
            <person name="Hane J.K."/>
            <person name="Carrasquilla-Garcia N."/>
            <person name="Condie J.A."/>
            <person name="Upadhyaya H.D."/>
            <person name="Luo M.C."/>
            <person name="Thudi M."/>
            <person name="Gowda C.L."/>
            <person name="Singh N.P."/>
            <person name="Lichtenzveig J."/>
            <person name="Gali K.K."/>
            <person name="Rubio J."/>
            <person name="Nadarajan N."/>
            <person name="Dolezel J."/>
            <person name="Bansal K.C."/>
            <person name="Xu X."/>
            <person name="Edwards D."/>
            <person name="Zhang G."/>
            <person name="Kahl G."/>
            <person name="Gil J."/>
            <person name="Singh K.B."/>
            <person name="Datta S.K."/>
            <person name="Jackson S.A."/>
            <person name="Wang J."/>
            <person name="Cook D.R."/>
        </authorList>
    </citation>
    <scope>NUCLEOTIDE SEQUENCE [LARGE SCALE GENOMIC DNA]</scope>
    <source>
        <strain evidence="8">cv. CDC Frontier</strain>
    </source>
</reference>
<evidence type="ECO:0000313" key="9">
    <source>
        <dbReference type="RefSeq" id="XP_004490641.1"/>
    </source>
</evidence>
<gene>
    <name evidence="9" type="primary">LOC101488376</name>
</gene>
<organism evidence="8 9">
    <name type="scientific">Cicer arietinum</name>
    <name type="common">Chickpea</name>
    <name type="synonym">Garbanzo</name>
    <dbReference type="NCBI Taxonomy" id="3827"/>
    <lineage>
        <taxon>Eukaryota</taxon>
        <taxon>Viridiplantae</taxon>
        <taxon>Streptophyta</taxon>
        <taxon>Embryophyta</taxon>
        <taxon>Tracheophyta</taxon>
        <taxon>Spermatophyta</taxon>
        <taxon>Magnoliopsida</taxon>
        <taxon>eudicotyledons</taxon>
        <taxon>Gunneridae</taxon>
        <taxon>Pentapetalae</taxon>
        <taxon>rosids</taxon>
        <taxon>fabids</taxon>
        <taxon>Fabales</taxon>
        <taxon>Fabaceae</taxon>
        <taxon>Papilionoideae</taxon>
        <taxon>50 kb inversion clade</taxon>
        <taxon>NPAAA clade</taxon>
        <taxon>Hologalegina</taxon>
        <taxon>IRL clade</taxon>
        <taxon>Cicereae</taxon>
        <taxon>Cicer</taxon>
    </lineage>
</organism>
<feature type="region of interest" description="Disordered" evidence="7">
    <location>
        <begin position="1"/>
        <end position="35"/>
    </location>
</feature>
<accession>A0A1S2XMN3</accession>
<dbReference type="GO" id="GO:0030154">
    <property type="term" value="P:cell differentiation"/>
    <property type="evidence" value="ECO:0007669"/>
    <property type="project" value="UniProtKB-KW"/>
</dbReference>
<dbReference type="RefSeq" id="XP_004490641.1">
    <property type="nucleotide sequence ID" value="XM_004490584.3"/>
</dbReference>
<evidence type="ECO:0000256" key="5">
    <source>
        <dbReference type="ARBA" id="ARBA00023089"/>
    </source>
</evidence>
<dbReference type="eggNOG" id="ENOG502RJEI">
    <property type="taxonomic scope" value="Eukaryota"/>
</dbReference>
<dbReference type="KEGG" id="cam:101488376"/>
<comment type="similarity">
    <text evidence="1">Belongs to the FLX family.</text>
</comment>
<dbReference type="Proteomes" id="UP000087171">
    <property type="component" value="Chromosome Ca2"/>
</dbReference>
<dbReference type="OrthoDB" id="1928946at2759"/>
<evidence type="ECO:0000256" key="4">
    <source>
        <dbReference type="ARBA" id="ARBA00023054"/>
    </source>
</evidence>
<keyword evidence="4 6" id="KW-0175">Coiled coil</keyword>
<feature type="coiled-coil region" evidence="6">
    <location>
        <begin position="188"/>
        <end position="215"/>
    </location>
</feature>
<feature type="compositionally biased region" description="Basic residues" evidence="7">
    <location>
        <begin position="1"/>
        <end position="10"/>
    </location>
</feature>
<reference evidence="9" key="2">
    <citation type="submission" date="2025-08" db="UniProtKB">
        <authorList>
            <consortium name="RefSeq"/>
        </authorList>
    </citation>
    <scope>IDENTIFICATION</scope>
    <source>
        <tissue evidence="9">Etiolated seedlings</tissue>
    </source>
</reference>
<evidence type="ECO:0000256" key="7">
    <source>
        <dbReference type="SAM" id="MobiDB-lite"/>
    </source>
</evidence>
<keyword evidence="3" id="KW-0221">Differentiation</keyword>
<dbReference type="PaxDb" id="3827-XP_004490641.1"/>
<sequence length="283" mass="31837">MAGRKHHHLHSSLPRREETRLSHSSSSSSSTAALQDRIDARHRQIQSLLLDNQRLASTHLALKQDLSATQQELRQLSAAAADVKAERDAEVRRIYEKSLKMDAEVRAVAAMRSELDQVRADVRELAAARKELASHLQSVQNDLALARNDSKPLPAIKADIEALRHEIQLGRNAIEFEKKTHAKNLEHKRVMDNNMMIMTREVEKLRAELANAEKGTRAAIVASANPNPGYPANNHDMGFGGITYPPDSYSMHQIQARVEVHPQYTYGATLHHLYDNQHTQVPR</sequence>
<dbReference type="PANTHER" id="PTHR33405:SF17">
    <property type="entry name" value="PROTEIN FLC EXPRESSOR"/>
    <property type="match status" value="1"/>
</dbReference>
<dbReference type="PANTHER" id="PTHR33405">
    <property type="entry name" value="PROTEIN FLX-LIKE 2"/>
    <property type="match status" value="1"/>
</dbReference>
<dbReference type="GeneID" id="101488376"/>
<proteinExistence type="inferred from homology"/>
<evidence type="ECO:0000256" key="2">
    <source>
        <dbReference type="ARBA" id="ARBA00022473"/>
    </source>
</evidence>